<dbReference type="AlphaFoldDB" id="A0A6J1SEL9"/>
<dbReference type="PROSITE" id="PS50181">
    <property type="entry name" value="FBOX"/>
    <property type="match status" value="1"/>
</dbReference>
<dbReference type="RefSeq" id="XP_026279639.2">
    <property type="nucleotide sequence ID" value="XM_026423854.2"/>
</dbReference>
<feature type="domain" description="F-box" evidence="1">
    <location>
        <begin position="1"/>
        <end position="44"/>
    </location>
</feature>
<evidence type="ECO:0000313" key="2">
    <source>
        <dbReference type="Proteomes" id="UP000504606"/>
    </source>
</evidence>
<evidence type="ECO:0000259" key="1">
    <source>
        <dbReference type="PROSITE" id="PS50181"/>
    </source>
</evidence>
<evidence type="ECO:0000313" key="3">
    <source>
        <dbReference type="RefSeq" id="XP_026279639.2"/>
    </source>
</evidence>
<dbReference type="KEGG" id="foc:113207333"/>
<name>A0A6J1SEL9_FRAOC</name>
<dbReference type="Gene3D" id="1.20.1280.50">
    <property type="match status" value="1"/>
</dbReference>
<sequence length="454" mass="50078">MEKLPDEMLLTVMHHLDIPTLLTCRLVSKRIGALVLHRDVWRQRVLDDEDPWLCPVLRLAPCLAAMYVPMTLPPKRHPPFATTRCAVAELRVYGLADDDEDSDEDEDNYSAGHLHTSLVIRNQEALGRLKSLQVPLVTVEFNTSSCVLLETIASTTGLERLLVSDFPGQTTDAFVEASLHSVVLQSSLKYFECVHTPAAEPFITFILAGHAETLTEVYLEAAGGSYDYCSSSTCSMAAALAGLPALQQLTCSPLPGMGAVAACASLRQVDLNVKPDMWTTIPAAAEFLRRARHLQSVHLLFVGEEPSDVGVGLVLALNPSVQRLAIRCYDAPSGHCDPHLQALTSVLPRLRKLWKLTVHSDTMPTELLLSIKPDTNPAFKKLSLYPSASGRKVLPCLHAWLHLTALKRLLRVFRNLRINVHGWPDYCPDDKPCKGCALGCKCKDSFARIKNCDF</sequence>
<dbReference type="OrthoDB" id="10257471at2759"/>
<dbReference type="Proteomes" id="UP000504606">
    <property type="component" value="Unplaced"/>
</dbReference>
<dbReference type="Gene3D" id="3.80.10.10">
    <property type="entry name" value="Ribonuclease Inhibitor"/>
    <property type="match status" value="1"/>
</dbReference>
<gene>
    <name evidence="3" type="primary">LOC113207333</name>
</gene>
<dbReference type="GeneID" id="113207333"/>
<keyword evidence="2" id="KW-1185">Reference proteome</keyword>
<dbReference type="InterPro" id="IPR036047">
    <property type="entry name" value="F-box-like_dom_sf"/>
</dbReference>
<protein>
    <submittedName>
        <fullName evidence="3">Uncharacterized protein LOC113207333</fullName>
    </submittedName>
</protein>
<dbReference type="InterPro" id="IPR032675">
    <property type="entry name" value="LRR_dom_sf"/>
</dbReference>
<dbReference type="SMART" id="SM00256">
    <property type="entry name" value="FBOX"/>
    <property type="match status" value="1"/>
</dbReference>
<accession>A0A6J1SEL9</accession>
<dbReference type="SUPFAM" id="SSF81383">
    <property type="entry name" value="F-box domain"/>
    <property type="match status" value="1"/>
</dbReference>
<dbReference type="CDD" id="cd09917">
    <property type="entry name" value="F-box_SF"/>
    <property type="match status" value="1"/>
</dbReference>
<proteinExistence type="predicted"/>
<organism evidence="2 3">
    <name type="scientific">Frankliniella occidentalis</name>
    <name type="common">Western flower thrips</name>
    <name type="synonym">Euthrips occidentalis</name>
    <dbReference type="NCBI Taxonomy" id="133901"/>
    <lineage>
        <taxon>Eukaryota</taxon>
        <taxon>Metazoa</taxon>
        <taxon>Ecdysozoa</taxon>
        <taxon>Arthropoda</taxon>
        <taxon>Hexapoda</taxon>
        <taxon>Insecta</taxon>
        <taxon>Pterygota</taxon>
        <taxon>Neoptera</taxon>
        <taxon>Paraneoptera</taxon>
        <taxon>Thysanoptera</taxon>
        <taxon>Terebrantia</taxon>
        <taxon>Thripoidea</taxon>
        <taxon>Thripidae</taxon>
        <taxon>Frankliniella</taxon>
    </lineage>
</organism>
<dbReference type="InterPro" id="IPR001810">
    <property type="entry name" value="F-box_dom"/>
</dbReference>
<dbReference type="Pfam" id="PF12937">
    <property type="entry name" value="F-box-like"/>
    <property type="match status" value="1"/>
</dbReference>
<reference evidence="3" key="1">
    <citation type="submission" date="2025-08" db="UniProtKB">
        <authorList>
            <consortium name="RefSeq"/>
        </authorList>
    </citation>
    <scope>IDENTIFICATION</scope>
    <source>
        <tissue evidence="3">Whole organism</tissue>
    </source>
</reference>